<evidence type="ECO:0000313" key="29">
    <source>
        <dbReference type="EMBL" id="CUA87988.1"/>
    </source>
</evidence>
<dbReference type="InterPro" id="IPR050396">
    <property type="entry name" value="Glycosyltr_51/Transpeptidase"/>
</dbReference>
<evidence type="ECO:0000256" key="9">
    <source>
        <dbReference type="ARBA" id="ARBA00022670"/>
    </source>
</evidence>
<dbReference type="InterPro" id="IPR001264">
    <property type="entry name" value="Glyco_trans_51"/>
</dbReference>
<dbReference type="Gene3D" id="1.10.3810.10">
    <property type="entry name" value="Biosynthetic peptidoglycan transglycosylase-like"/>
    <property type="match status" value="1"/>
</dbReference>
<dbReference type="InterPro" id="IPR036950">
    <property type="entry name" value="PBP_transglycosylase"/>
</dbReference>
<evidence type="ECO:0000256" key="2">
    <source>
        <dbReference type="ARBA" id="ARBA00004236"/>
    </source>
</evidence>
<dbReference type="GO" id="GO:0030288">
    <property type="term" value="C:outer membrane-bounded periplasmic space"/>
    <property type="evidence" value="ECO:0007669"/>
    <property type="project" value="TreeGrafter"/>
</dbReference>
<evidence type="ECO:0000256" key="6">
    <source>
        <dbReference type="ARBA" id="ARBA00018637"/>
    </source>
</evidence>
<evidence type="ECO:0000256" key="19">
    <source>
        <dbReference type="ARBA" id="ARBA00032454"/>
    </source>
</evidence>
<dbReference type="NCBIfam" id="TIGR02071">
    <property type="entry name" value="PBP_1b"/>
    <property type="match status" value="1"/>
</dbReference>
<dbReference type="InterPro" id="IPR001460">
    <property type="entry name" value="PCN-bd_Tpept"/>
</dbReference>
<evidence type="ECO:0000256" key="7">
    <source>
        <dbReference type="ARBA" id="ARBA00022475"/>
    </source>
</evidence>
<dbReference type="Pfam" id="PF00912">
    <property type="entry name" value="Transgly"/>
    <property type="match status" value="1"/>
</dbReference>
<dbReference type="FunFam" id="1.10.3810.10:FF:000001">
    <property type="entry name" value="Penicillin-binding protein 1A"/>
    <property type="match status" value="1"/>
</dbReference>
<reference evidence="30" key="1">
    <citation type="submission" date="2015-08" db="EMBL/GenBank/DDBJ databases">
        <authorList>
            <person name="Varghese N."/>
        </authorList>
    </citation>
    <scope>NUCLEOTIDE SEQUENCE [LARGE SCALE GENOMIC DNA]</scope>
    <source>
        <strain evidence="30">DSM 27808</strain>
    </source>
</reference>
<evidence type="ECO:0000256" key="17">
    <source>
        <dbReference type="ARBA" id="ARBA00023268"/>
    </source>
</evidence>
<feature type="transmembrane region" description="Helical" evidence="25">
    <location>
        <begin position="21"/>
        <end position="40"/>
    </location>
</feature>
<evidence type="ECO:0000256" key="11">
    <source>
        <dbReference type="ARBA" id="ARBA00022679"/>
    </source>
</evidence>
<dbReference type="PANTHER" id="PTHR32282:SF11">
    <property type="entry name" value="PENICILLIN-BINDING PROTEIN 1B"/>
    <property type="match status" value="1"/>
</dbReference>
<dbReference type="GO" id="GO:0046677">
    <property type="term" value="P:response to antibiotic"/>
    <property type="evidence" value="ECO:0007669"/>
    <property type="project" value="UniProtKB-UniRule"/>
</dbReference>
<evidence type="ECO:0000256" key="12">
    <source>
        <dbReference type="ARBA" id="ARBA00022801"/>
    </source>
</evidence>
<dbReference type="OrthoDB" id="9766909at2"/>
<keyword evidence="18 23" id="KW-0961">Cell wall biogenesis/degradation</keyword>
<keyword evidence="25" id="KW-0812">Transmembrane</keyword>
<comment type="similarity">
    <text evidence="4 23">In the C-terminal section; belongs to the transpeptidase family.</text>
</comment>
<evidence type="ECO:0000256" key="20">
    <source>
        <dbReference type="ARBA" id="ARBA00034000"/>
    </source>
</evidence>
<comment type="catalytic activity">
    <reaction evidence="20">
        <text>Preferential cleavage: (Ac)2-L-Lys-D-Ala-|-D-Ala. Also transpeptidation of peptidyl-alanyl moieties that are N-acyl substituents of D-alanine.</text>
        <dbReference type="EC" id="3.4.16.4"/>
    </reaction>
</comment>
<protein>
    <recommendedName>
        <fullName evidence="6 22">Penicillin-binding protein 1B</fullName>
        <shortName evidence="23">PBP-1b</shortName>
        <shortName evidence="23">PBP1b</shortName>
    </recommendedName>
    <alternativeName>
        <fullName evidence="19 23">Murein polymerase</fullName>
    </alternativeName>
</protein>
<evidence type="ECO:0000256" key="5">
    <source>
        <dbReference type="ARBA" id="ARBA00007739"/>
    </source>
</evidence>
<evidence type="ECO:0000256" key="4">
    <source>
        <dbReference type="ARBA" id="ARBA00007090"/>
    </source>
</evidence>
<evidence type="ECO:0000256" key="16">
    <source>
        <dbReference type="ARBA" id="ARBA00023251"/>
    </source>
</evidence>
<dbReference type="InterPro" id="IPR012338">
    <property type="entry name" value="Beta-lactam/transpept-like"/>
</dbReference>
<dbReference type="Gene3D" id="3.40.710.10">
    <property type="entry name" value="DD-peptidase/beta-lactamase superfamily"/>
    <property type="match status" value="1"/>
</dbReference>
<keyword evidence="12" id="KW-0378">Hydrolase</keyword>
<keyword evidence="11 23" id="KW-0808">Transferase</keyword>
<keyword evidence="17" id="KW-0511">Multifunctional enzyme</keyword>
<evidence type="ECO:0000256" key="8">
    <source>
        <dbReference type="ARBA" id="ARBA00022645"/>
    </source>
</evidence>
<accession>A0A0K6HAG5</accession>
<sequence length="762" mass="84840">MSKKQSAKQQKPSWWRRAIVLSFKLALIGLIVLVGYVIYLDATLTDRFSSNRYQAPALIYGRSLVVEPQAPLTKTTLINELKQLNYAAVQRVDDTGQYRVTQFGVEFYRRPFDFATGPQMAQRVQVNFAGDQVQSVQSLPDGRALNRIQLEPPYLGRLSGGSQEDRLLIGLERVPSLLIETLILVEDRDFYHHAGVSVTAIARAALANLSAMRTVQGGSTLTQQLIKNLYLTRDRSLWRKANEALMALVIDYRFSKNEILETYLNEVYFGQDRGSAIHGVGLASRLYFGKQVEELEPAEIALLVGIVKGPSYYDPRRYPERAQQRRDLILQLMLAQNLISQKQYVAAVEAPVMGSTSGRLVSDNMPHFMELVKFELGQMRLPENWQQDGLRVFTYFDPAMQRAAESALTNELPKISKDTELQAAVVVANHQQAGVTAVIGDRNPRQVGFNRAVAAMRPVGSLIKPLIYAEAFEANNDYELGSLVVDEPLTVEQPGQAAWQPQNFDKKYNGPMLAYDALAQSRNVPAVRLGLHVGIDRLAAVLQQSGVDTPIPEVPAVTLGAVALSPVNITEIYSMLAQQGTYRPLRSIRAVTNHQGLTLYQREFKSDVGVFSKGAAYLVNFGLRGVINEGTGSRLADRFGVNKLAGKSGTTNDYRDSWFVAYDNQHVFTVWLGRDDNQPVQLTGSSGALRVVEQVLQRTPIAPLQLIEPVGIEAAGFHPNKGVRIPVDCRNSRLLPAREKKLPENLGCSGDIEEKSWWQRLF</sequence>
<evidence type="ECO:0000256" key="25">
    <source>
        <dbReference type="SAM" id="Phobius"/>
    </source>
</evidence>
<evidence type="ECO:0000256" key="22">
    <source>
        <dbReference type="NCBIfam" id="TIGR02071"/>
    </source>
</evidence>
<dbReference type="GO" id="GO:0008955">
    <property type="term" value="F:peptidoglycan glycosyltransferase activity"/>
    <property type="evidence" value="ECO:0007669"/>
    <property type="project" value="UniProtKB-UniRule"/>
</dbReference>
<comment type="function">
    <text evidence="1 23">Cell wall formation. Synthesis of cross-linked peptidoglycan from the lipid intermediates. The enzyme has a penicillin-insensitive transglycosylase N-terminal domain (formation of linear glycan strands) and a penicillin-sensitive transpeptidase C-terminal domain (cross-linking of the peptide subunits).</text>
</comment>
<organism evidence="29 30">
    <name type="scientific">Pseudidiomarina woesei</name>
    <dbReference type="NCBI Taxonomy" id="1381080"/>
    <lineage>
        <taxon>Bacteria</taxon>
        <taxon>Pseudomonadati</taxon>
        <taxon>Pseudomonadota</taxon>
        <taxon>Gammaproteobacteria</taxon>
        <taxon>Alteromonadales</taxon>
        <taxon>Idiomarinaceae</taxon>
        <taxon>Pseudidiomarina</taxon>
    </lineage>
</organism>
<dbReference type="EMBL" id="CYHB01000007">
    <property type="protein sequence ID" value="CUA87988.1"/>
    <property type="molecule type" value="Genomic_DNA"/>
</dbReference>
<feature type="domain" description="Penicillin-binding protein transpeptidase" evidence="26">
    <location>
        <begin position="424"/>
        <end position="694"/>
    </location>
</feature>
<dbReference type="InterPro" id="IPR028166">
    <property type="entry name" value="UB2H"/>
</dbReference>
<evidence type="ECO:0000259" key="27">
    <source>
        <dbReference type="Pfam" id="PF00912"/>
    </source>
</evidence>
<evidence type="ECO:0000256" key="1">
    <source>
        <dbReference type="ARBA" id="ARBA00002624"/>
    </source>
</evidence>
<dbReference type="Pfam" id="PF00905">
    <property type="entry name" value="Transpeptidase"/>
    <property type="match status" value="1"/>
</dbReference>
<evidence type="ECO:0000256" key="3">
    <source>
        <dbReference type="ARBA" id="ARBA00004752"/>
    </source>
</evidence>
<keyword evidence="15 25" id="KW-0472">Membrane</keyword>
<dbReference type="GO" id="GO:0009252">
    <property type="term" value="P:peptidoglycan biosynthetic process"/>
    <property type="evidence" value="ECO:0007669"/>
    <property type="project" value="UniProtKB-UniRule"/>
</dbReference>
<keyword evidence="25" id="KW-1133">Transmembrane helix</keyword>
<evidence type="ECO:0000256" key="13">
    <source>
        <dbReference type="ARBA" id="ARBA00022960"/>
    </source>
</evidence>
<comment type="pathway">
    <text evidence="3 23">Cell wall biogenesis; peptidoglycan biosynthesis.</text>
</comment>
<name>A0A0K6HAG5_9GAMM</name>
<dbReference type="GO" id="GO:0008360">
    <property type="term" value="P:regulation of cell shape"/>
    <property type="evidence" value="ECO:0007669"/>
    <property type="project" value="UniProtKB-UniRule"/>
</dbReference>
<dbReference type="InterPro" id="IPR023346">
    <property type="entry name" value="Lysozyme-like_dom_sf"/>
</dbReference>
<keyword evidence="8" id="KW-0121">Carboxypeptidase</keyword>
<dbReference type="Proteomes" id="UP000182598">
    <property type="component" value="Unassembled WGS sequence"/>
</dbReference>
<evidence type="ECO:0000256" key="23">
    <source>
        <dbReference type="PIRNR" id="PIRNR002799"/>
    </source>
</evidence>
<evidence type="ECO:0000256" key="18">
    <source>
        <dbReference type="ARBA" id="ARBA00023316"/>
    </source>
</evidence>
<dbReference type="GO" id="GO:0009274">
    <property type="term" value="C:peptidoglycan-based cell wall"/>
    <property type="evidence" value="ECO:0007669"/>
    <property type="project" value="UniProtKB-UniRule"/>
</dbReference>
<keyword evidence="16" id="KW-0046">Antibiotic resistance</keyword>
<dbReference type="SUPFAM" id="SSF53955">
    <property type="entry name" value="Lysozyme-like"/>
    <property type="match status" value="1"/>
</dbReference>
<evidence type="ECO:0000256" key="14">
    <source>
        <dbReference type="ARBA" id="ARBA00022984"/>
    </source>
</evidence>
<feature type="active site" description="Acyl-ester intermediate; for transpeptidase activity" evidence="24">
    <location>
        <position position="461"/>
    </location>
</feature>
<proteinExistence type="inferred from homology"/>
<evidence type="ECO:0000313" key="30">
    <source>
        <dbReference type="Proteomes" id="UP000182598"/>
    </source>
</evidence>
<dbReference type="UniPathway" id="UPA00219"/>
<dbReference type="PANTHER" id="PTHR32282">
    <property type="entry name" value="BINDING PROTEIN TRANSPEPTIDASE, PUTATIVE-RELATED"/>
    <property type="match status" value="1"/>
</dbReference>
<feature type="domain" description="Glycosyl transferase family 51" evidence="27">
    <location>
        <begin position="162"/>
        <end position="333"/>
    </location>
</feature>
<dbReference type="PIRSF" id="PIRSF002799">
    <property type="entry name" value="PBP_1b"/>
    <property type="match status" value="1"/>
</dbReference>
<dbReference type="InterPro" id="IPR011813">
    <property type="entry name" value="PBP_1b"/>
</dbReference>
<feature type="domain" description="Bifunctional transglycosylase second" evidence="28">
    <location>
        <begin position="67"/>
        <end position="150"/>
    </location>
</feature>
<keyword evidence="14 23" id="KW-0573">Peptidoglycan synthesis</keyword>
<gene>
    <name evidence="29" type="ORF">Ga0061064_2019</name>
</gene>
<comment type="subcellular location">
    <subcellularLocation>
        <location evidence="2">Cell membrane</location>
    </subcellularLocation>
</comment>
<keyword evidence="13 23" id="KW-0133">Cell shape</keyword>
<evidence type="ECO:0000256" key="15">
    <source>
        <dbReference type="ARBA" id="ARBA00023136"/>
    </source>
</evidence>
<keyword evidence="7" id="KW-1003">Cell membrane</keyword>
<dbReference type="Pfam" id="PF14814">
    <property type="entry name" value="UB2H"/>
    <property type="match status" value="1"/>
</dbReference>
<dbReference type="GO" id="GO:0008658">
    <property type="term" value="F:penicillin binding"/>
    <property type="evidence" value="ECO:0007669"/>
    <property type="project" value="UniProtKB-UniRule"/>
</dbReference>
<evidence type="ECO:0000256" key="24">
    <source>
        <dbReference type="PIRSR" id="PIRSR002799-1"/>
    </source>
</evidence>
<feature type="active site" description="Proton donor; for transglycosylase activity" evidence="24">
    <location>
        <position position="186"/>
    </location>
</feature>
<dbReference type="GO" id="GO:0071555">
    <property type="term" value="P:cell wall organization"/>
    <property type="evidence" value="ECO:0007669"/>
    <property type="project" value="UniProtKB-UniRule"/>
</dbReference>
<keyword evidence="30" id="KW-1185">Reference proteome</keyword>
<dbReference type="AlphaFoldDB" id="A0A0K6HAG5"/>
<dbReference type="SUPFAM" id="SSF56601">
    <property type="entry name" value="beta-lactamase/transpeptidase-like"/>
    <property type="match status" value="1"/>
</dbReference>
<evidence type="ECO:0000256" key="21">
    <source>
        <dbReference type="ARBA" id="ARBA00049902"/>
    </source>
</evidence>
<dbReference type="Gene3D" id="3.30.2060.10">
    <property type="entry name" value="Penicillin-binding protein 1b domain"/>
    <property type="match status" value="1"/>
</dbReference>
<dbReference type="GO" id="GO:0009002">
    <property type="term" value="F:serine-type D-Ala-D-Ala carboxypeptidase activity"/>
    <property type="evidence" value="ECO:0007669"/>
    <property type="project" value="UniProtKB-EC"/>
</dbReference>
<keyword evidence="9" id="KW-0645">Protease</keyword>
<dbReference type="GO" id="GO:0005886">
    <property type="term" value="C:plasma membrane"/>
    <property type="evidence" value="ECO:0007669"/>
    <property type="project" value="UniProtKB-SubCell"/>
</dbReference>
<keyword evidence="10 23" id="KW-0328">Glycosyltransferase</keyword>
<evidence type="ECO:0000256" key="10">
    <source>
        <dbReference type="ARBA" id="ARBA00022676"/>
    </source>
</evidence>
<dbReference type="RefSeq" id="WP_082432545.1">
    <property type="nucleotide sequence ID" value="NZ_CYHB01000007.1"/>
</dbReference>
<evidence type="ECO:0000259" key="26">
    <source>
        <dbReference type="Pfam" id="PF00905"/>
    </source>
</evidence>
<comment type="catalytic activity">
    <reaction evidence="21">
        <text>[GlcNAc-(1-&gt;4)-Mur2Ac(oyl-L-Ala-gamma-D-Glu-L-Lys-D-Ala-D-Ala)](n)-di-trans,octa-cis-undecaprenyl diphosphate + beta-D-GlcNAc-(1-&gt;4)-Mur2Ac(oyl-L-Ala-gamma-D-Glu-L-Lys-D-Ala-D-Ala)-di-trans,octa-cis-undecaprenyl diphosphate = [GlcNAc-(1-&gt;4)-Mur2Ac(oyl-L-Ala-gamma-D-Glu-L-Lys-D-Ala-D-Ala)](n+1)-di-trans,octa-cis-undecaprenyl diphosphate + di-trans,octa-cis-undecaprenyl diphosphate + H(+)</text>
        <dbReference type="Rhea" id="RHEA:23708"/>
        <dbReference type="Rhea" id="RHEA-COMP:9602"/>
        <dbReference type="Rhea" id="RHEA-COMP:9603"/>
        <dbReference type="ChEBI" id="CHEBI:15378"/>
        <dbReference type="ChEBI" id="CHEBI:58405"/>
        <dbReference type="ChEBI" id="CHEBI:60033"/>
        <dbReference type="ChEBI" id="CHEBI:78435"/>
        <dbReference type="EC" id="2.4.99.28"/>
    </reaction>
</comment>
<dbReference type="GO" id="GO:0006508">
    <property type="term" value="P:proteolysis"/>
    <property type="evidence" value="ECO:0007669"/>
    <property type="project" value="UniProtKB-KW"/>
</dbReference>
<comment type="similarity">
    <text evidence="5 23">In the N-terminal section; belongs to the glycosyltransferase 51 family.</text>
</comment>
<evidence type="ECO:0000259" key="28">
    <source>
        <dbReference type="Pfam" id="PF14814"/>
    </source>
</evidence>